<feature type="domain" description="TonB-dependent receptor plug" evidence="12">
    <location>
        <begin position="52"/>
        <end position="171"/>
    </location>
</feature>
<dbReference type="InterPro" id="IPR037066">
    <property type="entry name" value="Plug_dom_sf"/>
</dbReference>
<dbReference type="PANTHER" id="PTHR47234:SF3">
    <property type="entry name" value="SECRETIN_TONB SHORT N-TERMINAL DOMAIN-CONTAINING PROTEIN"/>
    <property type="match status" value="1"/>
</dbReference>
<dbReference type="InterPro" id="IPR012910">
    <property type="entry name" value="Plug_dom"/>
</dbReference>
<reference evidence="13 14" key="1">
    <citation type="submission" date="2023-07" db="EMBL/GenBank/DDBJ databases">
        <title>Sorghum-associated microbial communities from plants grown in Nebraska, USA.</title>
        <authorList>
            <person name="Schachtman D."/>
        </authorList>
    </citation>
    <scope>NUCLEOTIDE SEQUENCE [LARGE SCALE GENOMIC DNA]</scope>
    <source>
        <strain evidence="13 14">CC351</strain>
    </source>
</reference>
<dbReference type="EMBL" id="JAUSRL010000011">
    <property type="protein sequence ID" value="MDP9962203.1"/>
    <property type="molecule type" value="Genomic_DNA"/>
</dbReference>
<sequence>MKTHICIAATFFLCSTTLFQAQEQDSITSTTEKKIDEVVMVGTRAAPRSSVSTPLPIDNIDASVIQSSGHNSVGQALQYRIPSFNSTSAAVQDATSLLDPFEIRNLGSSRTLILINGKRKNQSSLIFTQNTIGKGETGADLSSIPPIAIKKIEILRDGASAQYGSDAIAGVINVILKDKINFTEINTNLGLYSKGDGFSQNLSVITGSTFKNGCFITFSTNLQNNDYAYRSGKVNAYWEAQTFGADQSVVDAYLTEYPDAQNKNASPKKSSISFLINTSIPLSESTNIYANASFATKKVNSFANHRAPYWVDPANVLNAPAGFTPSFIGDLTDYGGTFGYKTKTASEWIVDLSATFGGNKILYTVGNTFNAALGTSSPINFKPGGFRFNNIVGNLDVSRRFSEHFALAFGSEARREEYEIYAGDPASYFQTGAISFPGSLPENSGTFSRYNIGAYVDAAFDISDATSFNATARFENYSDFGNALIWKISARQNIIGKKLVLRGSVSTGFKAPTLQQVYLSTVQNVFSNGKVVAEGLFNNVGKEAKAIGIPKLDAEKSLNFTLGLGIQPNKNFLITVDGYLINVYDRILLSSRMNDKATILDPLAKIGVNNITSASFFINGVDTRTIGLDIVANYKNIHWLSGKFGLNLAMNMNHSRITKSSDKLNGLNLVAPFNRTEEALTTTSRPALKTVLGIDYAIKNWNISLNNTLFGKAIFANSGMPGANLAWNDPIADQQSYLRFDPRITTDIMFSYMINDKNTINFGVLNVFNILPKWKLLRMPADKTYDEIYNTVTFNGRYPQSSYDAQHFSIFGTQFVLGYSLKF</sequence>
<evidence type="ECO:0000256" key="2">
    <source>
        <dbReference type="ARBA" id="ARBA00022448"/>
    </source>
</evidence>
<keyword evidence="13" id="KW-0675">Receptor</keyword>
<evidence type="ECO:0000256" key="10">
    <source>
        <dbReference type="SAM" id="SignalP"/>
    </source>
</evidence>
<evidence type="ECO:0000313" key="14">
    <source>
        <dbReference type="Proteomes" id="UP001235513"/>
    </source>
</evidence>
<evidence type="ECO:0000259" key="12">
    <source>
        <dbReference type="Pfam" id="PF07715"/>
    </source>
</evidence>
<dbReference type="InterPro" id="IPR036942">
    <property type="entry name" value="Beta-barrel_TonB_sf"/>
</dbReference>
<protein>
    <submittedName>
        <fullName evidence="13">Iron complex outermembrane receptor protein</fullName>
    </submittedName>
</protein>
<dbReference type="PROSITE" id="PS52016">
    <property type="entry name" value="TONB_DEPENDENT_REC_3"/>
    <property type="match status" value="1"/>
</dbReference>
<keyword evidence="7 8" id="KW-0998">Cell outer membrane</keyword>
<dbReference type="SUPFAM" id="SSF56935">
    <property type="entry name" value="Porins"/>
    <property type="match status" value="1"/>
</dbReference>
<evidence type="ECO:0000256" key="5">
    <source>
        <dbReference type="ARBA" id="ARBA00023077"/>
    </source>
</evidence>
<evidence type="ECO:0000256" key="7">
    <source>
        <dbReference type="ARBA" id="ARBA00023237"/>
    </source>
</evidence>
<keyword evidence="5 9" id="KW-0798">TonB box</keyword>
<accession>A0ABT9SSH2</accession>
<dbReference type="RefSeq" id="WP_306846571.1">
    <property type="nucleotide sequence ID" value="NZ_JAUSRL010000011.1"/>
</dbReference>
<feature type="chain" id="PRO_5046431445" evidence="10">
    <location>
        <begin position="22"/>
        <end position="823"/>
    </location>
</feature>
<comment type="caution">
    <text evidence="13">The sequence shown here is derived from an EMBL/GenBank/DDBJ whole genome shotgun (WGS) entry which is preliminary data.</text>
</comment>
<keyword evidence="2 8" id="KW-0813">Transport</keyword>
<keyword evidence="10" id="KW-0732">Signal</keyword>
<name>A0ABT9SSH2_9FLAO</name>
<comment type="similarity">
    <text evidence="8 9">Belongs to the TonB-dependent receptor family.</text>
</comment>
<evidence type="ECO:0000256" key="9">
    <source>
        <dbReference type="RuleBase" id="RU003357"/>
    </source>
</evidence>
<feature type="signal peptide" evidence="10">
    <location>
        <begin position="1"/>
        <end position="21"/>
    </location>
</feature>
<organism evidence="13 14">
    <name type="scientific">Chryseobacterium lathyri</name>
    <dbReference type="NCBI Taxonomy" id="395933"/>
    <lineage>
        <taxon>Bacteria</taxon>
        <taxon>Pseudomonadati</taxon>
        <taxon>Bacteroidota</taxon>
        <taxon>Flavobacteriia</taxon>
        <taxon>Flavobacteriales</taxon>
        <taxon>Weeksellaceae</taxon>
        <taxon>Chryseobacterium group</taxon>
        <taxon>Chryseobacterium</taxon>
    </lineage>
</organism>
<gene>
    <name evidence="13" type="ORF">J2T04_004131</name>
</gene>
<dbReference type="Proteomes" id="UP001235513">
    <property type="component" value="Unassembled WGS sequence"/>
</dbReference>
<dbReference type="Gene3D" id="2.40.170.20">
    <property type="entry name" value="TonB-dependent receptor, beta-barrel domain"/>
    <property type="match status" value="1"/>
</dbReference>
<dbReference type="Pfam" id="PF07715">
    <property type="entry name" value="Plug"/>
    <property type="match status" value="1"/>
</dbReference>
<dbReference type="Gene3D" id="2.170.130.10">
    <property type="entry name" value="TonB-dependent receptor, plug domain"/>
    <property type="match status" value="1"/>
</dbReference>
<evidence type="ECO:0000256" key="1">
    <source>
        <dbReference type="ARBA" id="ARBA00004571"/>
    </source>
</evidence>
<dbReference type="PANTHER" id="PTHR47234">
    <property type="match status" value="1"/>
</dbReference>
<dbReference type="InterPro" id="IPR039426">
    <property type="entry name" value="TonB-dep_rcpt-like"/>
</dbReference>
<evidence type="ECO:0000313" key="13">
    <source>
        <dbReference type="EMBL" id="MDP9962203.1"/>
    </source>
</evidence>
<keyword evidence="14" id="KW-1185">Reference proteome</keyword>
<evidence type="ECO:0000259" key="11">
    <source>
        <dbReference type="Pfam" id="PF00593"/>
    </source>
</evidence>
<evidence type="ECO:0000256" key="6">
    <source>
        <dbReference type="ARBA" id="ARBA00023136"/>
    </source>
</evidence>
<dbReference type="Pfam" id="PF00593">
    <property type="entry name" value="TonB_dep_Rec_b-barrel"/>
    <property type="match status" value="1"/>
</dbReference>
<evidence type="ECO:0000256" key="4">
    <source>
        <dbReference type="ARBA" id="ARBA00022692"/>
    </source>
</evidence>
<evidence type="ECO:0000256" key="8">
    <source>
        <dbReference type="PROSITE-ProRule" id="PRU01360"/>
    </source>
</evidence>
<dbReference type="InterPro" id="IPR000531">
    <property type="entry name" value="Beta-barrel_TonB"/>
</dbReference>
<comment type="subcellular location">
    <subcellularLocation>
        <location evidence="1 8">Cell outer membrane</location>
        <topology evidence="1 8">Multi-pass membrane protein</topology>
    </subcellularLocation>
</comment>
<evidence type="ECO:0000256" key="3">
    <source>
        <dbReference type="ARBA" id="ARBA00022452"/>
    </source>
</evidence>
<keyword evidence="6 8" id="KW-0472">Membrane</keyword>
<proteinExistence type="inferred from homology"/>
<keyword evidence="3 8" id="KW-1134">Transmembrane beta strand</keyword>
<keyword evidence="4 8" id="KW-0812">Transmembrane</keyword>
<feature type="domain" description="TonB-dependent receptor-like beta-barrel" evidence="11">
    <location>
        <begin position="295"/>
        <end position="767"/>
    </location>
</feature>